<evidence type="ECO:0008006" key="3">
    <source>
        <dbReference type="Google" id="ProtNLM"/>
    </source>
</evidence>
<protein>
    <recommendedName>
        <fullName evidence="3">Pentatricopeptide repeat-containing protein</fullName>
    </recommendedName>
</protein>
<dbReference type="Gene3D" id="1.25.40.10">
    <property type="entry name" value="Tetratricopeptide repeat domain"/>
    <property type="match status" value="1"/>
</dbReference>
<evidence type="ECO:0000313" key="1">
    <source>
        <dbReference type="EMBL" id="KAI3914721.1"/>
    </source>
</evidence>
<dbReference type="EMBL" id="JAJJMB010009231">
    <property type="protein sequence ID" value="KAI3914721.1"/>
    <property type="molecule type" value="Genomic_DNA"/>
</dbReference>
<dbReference type="PANTHER" id="PTHR47926">
    <property type="entry name" value="PENTATRICOPEPTIDE REPEAT-CONTAINING PROTEIN"/>
    <property type="match status" value="1"/>
</dbReference>
<organism evidence="1 2">
    <name type="scientific">Papaver atlanticum</name>
    <dbReference type="NCBI Taxonomy" id="357466"/>
    <lineage>
        <taxon>Eukaryota</taxon>
        <taxon>Viridiplantae</taxon>
        <taxon>Streptophyta</taxon>
        <taxon>Embryophyta</taxon>
        <taxon>Tracheophyta</taxon>
        <taxon>Spermatophyta</taxon>
        <taxon>Magnoliopsida</taxon>
        <taxon>Ranunculales</taxon>
        <taxon>Papaveraceae</taxon>
        <taxon>Papaveroideae</taxon>
        <taxon>Papaver</taxon>
    </lineage>
</organism>
<keyword evidence="2" id="KW-1185">Reference proteome</keyword>
<proteinExistence type="predicted"/>
<feature type="non-terminal residue" evidence="1">
    <location>
        <position position="1"/>
    </location>
</feature>
<dbReference type="InterPro" id="IPR011990">
    <property type="entry name" value="TPR-like_helical_dom_sf"/>
</dbReference>
<sequence>LKLFRQMQMETVEPDQVTVTVALSACADLGALEMGEWIRTYVRGQGFDVDLSFNNALINIYAKCETIIVELLF</sequence>
<dbReference type="GO" id="GO:0009451">
    <property type="term" value="P:RNA modification"/>
    <property type="evidence" value="ECO:0007669"/>
    <property type="project" value="InterPro"/>
</dbReference>
<comment type="caution">
    <text evidence="1">The sequence shown here is derived from an EMBL/GenBank/DDBJ whole genome shotgun (WGS) entry which is preliminary data.</text>
</comment>
<dbReference type="PANTHER" id="PTHR47926:SF347">
    <property type="entry name" value="PENTATRICOPEPTIDE REPEAT-CONTAINING PROTEIN"/>
    <property type="match status" value="1"/>
</dbReference>
<gene>
    <name evidence="1" type="ORF">MKW98_001957</name>
</gene>
<dbReference type="GO" id="GO:0003723">
    <property type="term" value="F:RNA binding"/>
    <property type="evidence" value="ECO:0007669"/>
    <property type="project" value="InterPro"/>
</dbReference>
<name>A0AAD4SPH5_9MAGN</name>
<reference evidence="1" key="1">
    <citation type="submission" date="2022-04" db="EMBL/GenBank/DDBJ databases">
        <title>A functionally conserved STORR gene fusion in Papaver species that diverged 16.8 million years ago.</title>
        <authorList>
            <person name="Catania T."/>
        </authorList>
    </citation>
    <scope>NUCLEOTIDE SEQUENCE</scope>
    <source>
        <strain evidence="1">S-188037</strain>
    </source>
</reference>
<dbReference type="Proteomes" id="UP001202328">
    <property type="component" value="Unassembled WGS sequence"/>
</dbReference>
<evidence type="ECO:0000313" key="2">
    <source>
        <dbReference type="Proteomes" id="UP001202328"/>
    </source>
</evidence>
<accession>A0AAD4SPH5</accession>
<dbReference type="InterPro" id="IPR046960">
    <property type="entry name" value="PPR_At4g14850-like_plant"/>
</dbReference>
<dbReference type="AlphaFoldDB" id="A0AAD4SPH5"/>